<keyword evidence="4" id="KW-1133">Transmembrane helix</keyword>
<dbReference type="Gene3D" id="3.90.550.10">
    <property type="entry name" value="Spore Coat Polysaccharide Biosynthesis Protein SpsA, Chain A"/>
    <property type="match status" value="1"/>
</dbReference>
<dbReference type="GO" id="GO:0050650">
    <property type="term" value="P:chondroitin sulfate proteoglycan biosynthetic process"/>
    <property type="evidence" value="ECO:0007669"/>
    <property type="project" value="TreeGrafter"/>
</dbReference>
<organism evidence="5 6">
    <name type="scientific">Caldovatus sediminis</name>
    <dbReference type="NCBI Taxonomy" id="2041189"/>
    <lineage>
        <taxon>Bacteria</taxon>
        <taxon>Pseudomonadati</taxon>
        <taxon>Pseudomonadota</taxon>
        <taxon>Alphaproteobacteria</taxon>
        <taxon>Acetobacterales</taxon>
        <taxon>Roseomonadaceae</taxon>
        <taxon>Caldovatus</taxon>
    </lineage>
</organism>
<dbReference type="Pfam" id="PF13704">
    <property type="entry name" value="Glyco_tranf_2_4"/>
    <property type="match status" value="1"/>
</dbReference>
<dbReference type="InterPro" id="IPR043538">
    <property type="entry name" value="XYLT"/>
</dbReference>
<evidence type="ECO:0000313" key="5">
    <source>
        <dbReference type="EMBL" id="GGG36892.1"/>
    </source>
</evidence>
<sequence>MNAPVPDAPGGSPLAGLGCLVLAHENAPQIRLLLDRLTRGGARCWVHLDRRAEETRAALHLAGLPAGAELLPRQRSFAAEWGGFAMVEATLALMRAALAPPAEGAAGAARAPRALCLLSGTHLPIRPAAEIADLLLDGREHADLRFACAEPPERESLRRFWYPTLRGREQDSRLLRLVNRNAWRLGRRDLARGLRGMTPMVGSQWWCLTAGTARRMLEFLDANPWYARFFRLAHIPDESFFQTLLGAFVARGAVRLGPPSSYQVMEGYGPRILGVRDLPPAFASGLPFARKFDSRIEPEAVSLALAASGDPAAGAAGPGDDRTVVAGRRRRRGRSDGRMGGIVTPAAAPGKAAPLPDGLAPVGAPPAPRAGEILALIVARNEALRLPSALAHARRLGVDRAILIDNGSRDGTRAVAEAERGWVHLIDAPGSYAGSNFGVDWTNAVLDRWARGHWVLVLDADEVLVFPGSERDGSLRALCAHLDAIGSEALRAVLLDCFPAGPLHEMAFRPGDDLVAAAPFFEPPRLREEPCEHFPYVQQYGGLRERVFFPEADPRRPARFLHRRLYNLAWRLRPLRGAAWFRALAPRCSPNLTKVPLVRWREGARLIASTHMLAPMAMAAGQPTGVLLHFKFLQDFHARALDAVARGAHFDDSREYRRYLAALAADPQFRLHGPRSVGYSGPDQLLRLGLMRDSEAWRTARADAECDGGAPHVPARHALGAEGLAKEGT</sequence>
<evidence type="ECO:0000256" key="4">
    <source>
        <dbReference type="ARBA" id="ARBA00022989"/>
    </source>
</evidence>
<dbReference type="PANTHER" id="PTHR46025">
    <property type="entry name" value="XYLOSYLTRANSFERASE OXT"/>
    <property type="match status" value="1"/>
</dbReference>
<accession>A0A8J3ECM9</accession>
<reference evidence="5 6" key="1">
    <citation type="journal article" date="2014" name="Int. J. Syst. Evol. Microbiol.">
        <title>Complete genome sequence of Corynebacterium casei LMG S-19264T (=DSM 44701T), isolated from a smear-ripened cheese.</title>
        <authorList>
            <consortium name="US DOE Joint Genome Institute (JGI-PGF)"/>
            <person name="Walter F."/>
            <person name="Albersmeier A."/>
            <person name="Kalinowski J."/>
            <person name="Ruckert C."/>
        </authorList>
    </citation>
    <scope>NUCLEOTIDE SEQUENCE [LARGE SCALE GENOMIC DNA]</scope>
    <source>
        <strain evidence="5 6">CGMCC 1.16330</strain>
    </source>
</reference>
<dbReference type="Proteomes" id="UP000597507">
    <property type="component" value="Unassembled WGS sequence"/>
</dbReference>
<protein>
    <recommendedName>
        <fullName evidence="7">Glycosyltransferase</fullName>
    </recommendedName>
</protein>
<dbReference type="PANTHER" id="PTHR46025:SF3">
    <property type="entry name" value="XYLOSYLTRANSFERASE OXT"/>
    <property type="match status" value="1"/>
</dbReference>
<keyword evidence="2" id="KW-0812">Transmembrane</keyword>
<dbReference type="AlphaFoldDB" id="A0A8J3ECM9"/>
<keyword evidence="4" id="KW-0472">Membrane</keyword>
<dbReference type="InterPro" id="IPR029044">
    <property type="entry name" value="Nucleotide-diphossugar_trans"/>
</dbReference>
<evidence type="ECO:0000256" key="1">
    <source>
        <dbReference type="ARBA" id="ARBA00004323"/>
    </source>
</evidence>
<comment type="subcellular location">
    <subcellularLocation>
        <location evidence="1">Golgi apparatus membrane</location>
        <topology evidence="1">Single-pass type II membrane protein</topology>
    </subcellularLocation>
</comment>
<evidence type="ECO:0000313" key="6">
    <source>
        <dbReference type="Proteomes" id="UP000597507"/>
    </source>
</evidence>
<dbReference type="GO" id="GO:0015012">
    <property type="term" value="P:heparan sulfate proteoglycan biosynthetic process"/>
    <property type="evidence" value="ECO:0007669"/>
    <property type="project" value="TreeGrafter"/>
</dbReference>
<gene>
    <name evidence="5" type="ORF">GCM10010964_25880</name>
</gene>
<comment type="caution">
    <text evidence="5">The sequence shown here is derived from an EMBL/GenBank/DDBJ whole genome shotgun (WGS) entry which is preliminary data.</text>
</comment>
<dbReference type="GO" id="GO:0030158">
    <property type="term" value="F:protein xylosyltransferase activity"/>
    <property type="evidence" value="ECO:0007669"/>
    <property type="project" value="InterPro"/>
</dbReference>
<evidence type="ECO:0008006" key="7">
    <source>
        <dbReference type="Google" id="ProtNLM"/>
    </source>
</evidence>
<dbReference type="SUPFAM" id="SSF53448">
    <property type="entry name" value="Nucleotide-diphospho-sugar transferases"/>
    <property type="match status" value="1"/>
</dbReference>
<proteinExistence type="predicted"/>
<evidence type="ECO:0000256" key="3">
    <source>
        <dbReference type="ARBA" id="ARBA00022968"/>
    </source>
</evidence>
<evidence type="ECO:0000256" key="2">
    <source>
        <dbReference type="ARBA" id="ARBA00022692"/>
    </source>
</evidence>
<keyword evidence="6" id="KW-1185">Reference proteome</keyword>
<name>A0A8J3ECM9_9PROT</name>
<dbReference type="EMBL" id="BMKS01000007">
    <property type="protein sequence ID" value="GGG36892.1"/>
    <property type="molecule type" value="Genomic_DNA"/>
</dbReference>
<keyword evidence="3" id="KW-0735">Signal-anchor</keyword>